<keyword evidence="5 8" id="KW-0547">Nucleotide-binding</keyword>
<dbReference type="PROSITE" id="PS00107">
    <property type="entry name" value="PROTEIN_KINASE_ATP"/>
    <property type="match status" value="1"/>
</dbReference>
<dbReference type="PROSITE" id="PS50011">
    <property type="entry name" value="PROTEIN_KINASE_DOM"/>
    <property type="match status" value="2"/>
</dbReference>
<dbReference type="AlphaFoldDB" id="A0A9R1XG67"/>
<evidence type="ECO:0000256" key="8">
    <source>
        <dbReference type="PROSITE-ProRule" id="PRU10141"/>
    </source>
</evidence>
<dbReference type="InterPro" id="IPR001245">
    <property type="entry name" value="Ser-Thr/Tyr_kinase_cat_dom"/>
</dbReference>
<comment type="caution">
    <text evidence="10">The sequence shown here is derived from an EMBL/GenBank/DDBJ whole genome shotgun (WGS) entry which is preliminary data.</text>
</comment>
<keyword evidence="11" id="KW-1185">Reference proteome</keyword>
<feature type="domain" description="Protein kinase" evidence="9">
    <location>
        <begin position="35"/>
        <end position="312"/>
    </location>
</feature>
<dbReference type="GO" id="GO:0005886">
    <property type="term" value="C:plasma membrane"/>
    <property type="evidence" value="ECO:0000318"/>
    <property type="project" value="GO_Central"/>
</dbReference>
<evidence type="ECO:0000256" key="4">
    <source>
        <dbReference type="ARBA" id="ARBA00022679"/>
    </source>
</evidence>
<keyword evidence="6" id="KW-0418">Kinase</keyword>
<evidence type="ECO:0000256" key="2">
    <source>
        <dbReference type="ARBA" id="ARBA00022475"/>
    </source>
</evidence>
<dbReference type="GO" id="GO:0005524">
    <property type="term" value="F:ATP binding"/>
    <property type="evidence" value="ECO:0007669"/>
    <property type="project" value="UniProtKB-UniRule"/>
</dbReference>
<keyword evidence="7 8" id="KW-0067">ATP-binding</keyword>
<dbReference type="CDD" id="cd14066">
    <property type="entry name" value="STKc_IRAK"/>
    <property type="match status" value="1"/>
</dbReference>
<keyword evidence="3" id="KW-0723">Serine/threonine-protein kinase</keyword>
<dbReference type="GO" id="GO:0004672">
    <property type="term" value="F:protein kinase activity"/>
    <property type="evidence" value="ECO:0000318"/>
    <property type="project" value="GO_Central"/>
</dbReference>
<proteinExistence type="predicted"/>
<sequence>MLSTPIKDSHSSFILPDQTCQRFTLSEIQSATQNFDEALVIGRGGFGKVYKCSKIGSMHQVAVKRLHSMSNQGANEFESEVKVLSKLRHGNLVSLIGYCYQEKEMVLVYEFMPNGTLEDHLLSQDSSLSWLQRLKICIGAARGLDYLHTGTSTQHGVIHRDVKPSNILLDANFAAKISDFGLAKVGVIDQTRTHMSTAVKGTFGYMDPCYFYTGKLTTKSDVYAFGVVMFEVLSRRKAVDSTLEEDQWGLAGWAQQKIKEGKLNQIIDPRLIGQISRKCLKEFASVAGHCLHTQPKHRPTMAEVVVRLESILSQERESANSVVDDEGFIYKLKSLLIGKLVVAAIRSNSDFIAHRKPILDDDNAAKRKNPFESWVDERTYTPTKKGVDAEIGSKSDFIVQHKPISIEIDATIGSDSTNKSFRTFTYTELAVASGNFTNKEYSPTLMDFIYKGWVIERTYGPTINGYGLAMYIRKMEIPTRKDIKLEHFNHPNLVKFFGYCLNDRKLFCVYEYISSITLDAYLYGDNVIIRKKNACTFLLLTLPLSTISPNLYARLKIEFTLSVVTIYEESDTSFSWVARLKIAIGAAEGLAYFHKWNHPAYSQFKINLILVDKILLLLLKTSNWMHIIMHPLSHTFDGVHPLLLPEDGFAIKSEIYAFGVVLLEILTGMKVYDIRRPFRKHKLVEWAIPLLADEVNLSVIMDPRLQNIDCPPKEAFMFAQLISNCLQAKQDKRPSMEYIAHGLHHCYQNEIKTV</sequence>
<dbReference type="PROSITE" id="PS00108">
    <property type="entry name" value="PROTEIN_KINASE_ST"/>
    <property type="match status" value="1"/>
</dbReference>
<dbReference type="SUPFAM" id="SSF56112">
    <property type="entry name" value="Protein kinase-like (PK-like)"/>
    <property type="match status" value="2"/>
</dbReference>
<evidence type="ECO:0000313" key="10">
    <source>
        <dbReference type="EMBL" id="KAJ0211761.1"/>
    </source>
</evidence>
<dbReference type="InterPro" id="IPR000719">
    <property type="entry name" value="Prot_kinase_dom"/>
</dbReference>
<dbReference type="GO" id="GO:0004674">
    <property type="term" value="F:protein serine/threonine kinase activity"/>
    <property type="evidence" value="ECO:0007669"/>
    <property type="project" value="UniProtKB-KW"/>
</dbReference>
<keyword evidence="2" id="KW-1003">Cell membrane</keyword>
<dbReference type="SMART" id="SM00220">
    <property type="entry name" value="S_TKc"/>
    <property type="match status" value="1"/>
</dbReference>
<feature type="binding site" evidence="8">
    <location>
        <position position="64"/>
    </location>
    <ligand>
        <name>ATP</name>
        <dbReference type="ChEBI" id="CHEBI:30616"/>
    </ligand>
</feature>
<evidence type="ECO:0000256" key="1">
    <source>
        <dbReference type="ARBA" id="ARBA00004236"/>
    </source>
</evidence>
<dbReference type="FunFam" id="3.30.200.20:FF:000039">
    <property type="entry name" value="receptor-like protein kinase FERONIA"/>
    <property type="match status" value="1"/>
</dbReference>
<dbReference type="InterPro" id="IPR050823">
    <property type="entry name" value="Plant_Ser_Thr_Prot_Kinase"/>
</dbReference>
<accession>A0A9R1XG67</accession>
<dbReference type="Proteomes" id="UP000235145">
    <property type="component" value="Unassembled WGS sequence"/>
</dbReference>
<evidence type="ECO:0000313" key="11">
    <source>
        <dbReference type="Proteomes" id="UP000235145"/>
    </source>
</evidence>
<name>A0A9R1XG67_LACSA</name>
<dbReference type="PANTHER" id="PTHR45621">
    <property type="entry name" value="OS01G0588500 PROTEIN-RELATED"/>
    <property type="match status" value="1"/>
</dbReference>
<dbReference type="Gene3D" id="1.10.510.10">
    <property type="entry name" value="Transferase(Phosphotransferase) domain 1"/>
    <property type="match status" value="3"/>
</dbReference>
<feature type="domain" description="Protein kinase" evidence="9">
    <location>
        <begin position="406"/>
        <end position="747"/>
    </location>
</feature>
<reference evidence="10 11" key="1">
    <citation type="journal article" date="2017" name="Nat. Commun.">
        <title>Genome assembly with in vitro proximity ligation data and whole-genome triplication in lettuce.</title>
        <authorList>
            <person name="Reyes-Chin-Wo S."/>
            <person name="Wang Z."/>
            <person name="Yang X."/>
            <person name="Kozik A."/>
            <person name="Arikit S."/>
            <person name="Song C."/>
            <person name="Xia L."/>
            <person name="Froenicke L."/>
            <person name="Lavelle D.O."/>
            <person name="Truco M.J."/>
            <person name="Xia R."/>
            <person name="Zhu S."/>
            <person name="Xu C."/>
            <person name="Xu H."/>
            <person name="Xu X."/>
            <person name="Cox K."/>
            <person name="Korf I."/>
            <person name="Meyers B.C."/>
            <person name="Michelmore R.W."/>
        </authorList>
    </citation>
    <scope>NUCLEOTIDE SEQUENCE [LARGE SCALE GENOMIC DNA]</scope>
    <source>
        <strain evidence="11">cv. Salinas</strain>
        <tissue evidence="10">Seedlings</tissue>
    </source>
</reference>
<keyword evidence="2" id="KW-0472">Membrane</keyword>
<organism evidence="10 11">
    <name type="scientific">Lactuca sativa</name>
    <name type="common">Garden lettuce</name>
    <dbReference type="NCBI Taxonomy" id="4236"/>
    <lineage>
        <taxon>Eukaryota</taxon>
        <taxon>Viridiplantae</taxon>
        <taxon>Streptophyta</taxon>
        <taxon>Embryophyta</taxon>
        <taxon>Tracheophyta</taxon>
        <taxon>Spermatophyta</taxon>
        <taxon>Magnoliopsida</taxon>
        <taxon>eudicotyledons</taxon>
        <taxon>Gunneridae</taxon>
        <taxon>Pentapetalae</taxon>
        <taxon>asterids</taxon>
        <taxon>campanulids</taxon>
        <taxon>Asterales</taxon>
        <taxon>Asteraceae</taxon>
        <taxon>Cichorioideae</taxon>
        <taxon>Cichorieae</taxon>
        <taxon>Lactucinae</taxon>
        <taxon>Lactuca</taxon>
    </lineage>
</organism>
<dbReference type="FunFam" id="1.10.510.10:FF:000084">
    <property type="entry name" value="Wall-associated receptor kinase 2"/>
    <property type="match status" value="1"/>
</dbReference>
<dbReference type="InterPro" id="IPR011009">
    <property type="entry name" value="Kinase-like_dom_sf"/>
</dbReference>
<gene>
    <name evidence="10" type="ORF">LSAT_V11C400221420</name>
</gene>
<dbReference type="Gene3D" id="3.30.200.20">
    <property type="entry name" value="Phosphorylase Kinase, domain 1"/>
    <property type="match status" value="1"/>
</dbReference>
<keyword evidence="4" id="KW-0808">Transferase</keyword>
<protein>
    <recommendedName>
        <fullName evidence="9">Protein kinase domain-containing protein</fullName>
    </recommendedName>
</protein>
<evidence type="ECO:0000256" key="7">
    <source>
        <dbReference type="ARBA" id="ARBA00022840"/>
    </source>
</evidence>
<dbReference type="InterPro" id="IPR017441">
    <property type="entry name" value="Protein_kinase_ATP_BS"/>
</dbReference>
<dbReference type="Pfam" id="PF07714">
    <property type="entry name" value="PK_Tyr_Ser-Thr"/>
    <property type="match status" value="2"/>
</dbReference>
<dbReference type="InterPro" id="IPR008271">
    <property type="entry name" value="Ser/Thr_kinase_AS"/>
</dbReference>
<evidence type="ECO:0000259" key="9">
    <source>
        <dbReference type="PROSITE" id="PS50011"/>
    </source>
</evidence>
<dbReference type="EMBL" id="NBSK02000004">
    <property type="protein sequence ID" value="KAJ0211761.1"/>
    <property type="molecule type" value="Genomic_DNA"/>
</dbReference>
<comment type="subcellular location">
    <subcellularLocation>
        <location evidence="1">Cell membrane</location>
    </subcellularLocation>
</comment>
<evidence type="ECO:0000256" key="6">
    <source>
        <dbReference type="ARBA" id="ARBA00022777"/>
    </source>
</evidence>
<evidence type="ECO:0000256" key="5">
    <source>
        <dbReference type="ARBA" id="ARBA00022741"/>
    </source>
</evidence>
<evidence type="ECO:0000256" key="3">
    <source>
        <dbReference type="ARBA" id="ARBA00022527"/>
    </source>
</evidence>